<accession>A0A9N9BL69</accession>
<protein>
    <submittedName>
        <fullName evidence="1">16481_t:CDS:1</fullName>
    </submittedName>
</protein>
<proteinExistence type="predicted"/>
<dbReference type="Proteomes" id="UP000789405">
    <property type="component" value="Unassembled WGS sequence"/>
</dbReference>
<dbReference type="EMBL" id="CAJVPY010002665">
    <property type="protein sequence ID" value="CAG8568097.1"/>
    <property type="molecule type" value="Genomic_DNA"/>
</dbReference>
<reference evidence="1" key="1">
    <citation type="submission" date="2021-06" db="EMBL/GenBank/DDBJ databases">
        <authorList>
            <person name="Kallberg Y."/>
            <person name="Tangrot J."/>
            <person name="Rosling A."/>
        </authorList>
    </citation>
    <scope>NUCLEOTIDE SEQUENCE</scope>
    <source>
        <strain evidence="1">MA453B</strain>
    </source>
</reference>
<organism evidence="1 2">
    <name type="scientific">Dentiscutata erythropus</name>
    <dbReference type="NCBI Taxonomy" id="1348616"/>
    <lineage>
        <taxon>Eukaryota</taxon>
        <taxon>Fungi</taxon>
        <taxon>Fungi incertae sedis</taxon>
        <taxon>Mucoromycota</taxon>
        <taxon>Glomeromycotina</taxon>
        <taxon>Glomeromycetes</taxon>
        <taxon>Diversisporales</taxon>
        <taxon>Gigasporaceae</taxon>
        <taxon>Dentiscutata</taxon>
    </lineage>
</organism>
<dbReference type="AlphaFoldDB" id="A0A9N9BL69"/>
<evidence type="ECO:0000313" key="1">
    <source>
        <dbReference type="EMBL" id="CAG8568097.1"/>
    </source>
</evidence>
<evidence type="ECO:0000313" key="2">
    <source>
        <dbReference type="Proteomes" id="UP000789405"/>
    </source>
</evidence>
<name>A0A9N9BL69_9GLOM</name>
<feature type="non-terminal residue" evidence="1">
    <location>
        <position position="1"/>
    </location>
</feature>
<sequence length="41" mass="4636">LWALGETDCGRERCSQERQILLSLEYCLVLISDNLVSRPVG</sequence>
<keyword evidence="2" id="KW-1185">Reference proteome</keyword>
<comment type="caution">
    <text evidence="1">The sequence shown here is derived from an EMBL/GenBank/DDBJ whole genome shotgun (WGS) entry which is preliminary data.</text>
</comment>
<gene>
    <name evidence="1" type="ORF">DERYTH_LOCUS6068</name>
</gene>